<feature type="domain" description="Transposase IS200-like" evidence="1">
    <location>
        <begin position="8"/>
        <end position="152"/>
    </location>
</feature>
<dbReference type="EMBL" id="LBTF01000031">
    <property type="protein sequence ID" value="KKQ34926.1"/>
    <property type="molecule type" value="Genomic_DNA"/>
</dbReference>
<dbReference type="PANTHER" id="PTHR34322">
    <property type="entry name" value="TRANSPOSASE, Y1_TNP DOMAIN-CONTAINING"/>
    <property type="match status" value="1"/>
</dbReference>
<dbReference type="SMART" id="SM01321">
    <property type="entry name" value="Y1_Tnp"/>
    <property type="match status" value="1"/>
</dbReference>
<proteinExistence type="predicted"/>
<evidence type="ECO:0000313" key="3">
    <source>
        <dbReference type="Proteomes" id="UP000033876"/>
    </source>
</evidence>
<comment type="caution">
    <text evidence="2">The sequence shown here is derived from an EMBL/GenBank/DDBJ whole genome shotgun (WGS) entry which is preliminary data.</text>
</comment>
<sequence length="237" mass="28323">MRKESYGIGNIVHVYNRGNRKQEIVRDNLDRFRFLQALFYFNDEYSCPNPFRTLEDLLKPGFNKTIVWPKEWPKRRPLVKVLAYILKDNHFHLILEEIKENGIARFMHKFGTGVTNRFNTRYQEVGRLFQGPYKLKVVDNNNYLTYLSIYLHIKNAFEIYPGGMNKALKNFDKAYEFAEKYPYSSFADYIVKNKWKIIGQDNLISKLMENKKDFKKLAKNCLFNLEFNEKNMNFSSC</sequence>
<dbReference type="InterPro" id="IPR002686">
    <property type="entry name" value="Transposase_17"/>
</dbReference>
<organism evidence="2 3">
    <name type="scientific">Candidatus Nomurabacteria bacterium GW2011_GWB1_37_5</name>
    <dbReference type="NCBI Taxonomy" id="1618742"/>
    <lineage>
        <taxon>Bacteria</taxon>
        <taxon>Candidatus Nomuraibacteriota</taxon>
    </lineage>
</organism>
<accession>A0A0G0K2Q5</accession>
<evidence type="ECO:0000259" key="1">
    <source>
        <dbReference type="SMART" id="SM01321"/>
    </source>
</evidence>
<dbReference type="GO" id="GO:0003677">
    <property type="term" value="F:DNA binding"/>
    <property type="evidence" value="ECO:0007669"/>
    <property type="project" value="InterPro"/>
</dbReference>
<dbReference type="Proteomes" id="UP000033876">
    <property type="component" value="Unassembled WGS sequence"/>
</dbReference>
<dbReference type="PANTHER" id="PTHR34322:SF2">
    <property type="entry name" value="TRANSPOSASE IS200-LIKE DOMAIN-CONTAINING PROTEIN"/>
    <property type="match status" value="1"/>
</dbReference>
<reference evidence="2 3" key="1">
    <citation type="journal article" date="2015" name="Nature">
        <title>rRNA introns, odd ribosomes, and small enigmatic genomes across a large radiation of phyla.</title>
        <authorList>
            <person name="Brown C.T."/>
            <person name="Hug L.A."/>
            <person name="Thomas B.C."/>
            <person name="Sharon I."/>
            <person name="Castelle C.J."/>
            <person name="Singh A."/>
            <person name="Wilkins M.J."/>
            <person name="Williams K.H."/>
            <person name="Banfield J.F."/>
        </authorList>
    </citation>
    <scope>NUCLEOTIDE SEQUENCE [LARGE SCALE GENOMIC DNA]</scope>
</reference>
<dbReference type="SUPFAM" id="SSF143422">
    <property type="entry name" value="Transposase IS200-like"/>
    <property type="match status" value="1"/>
</dbReference>
<dbReference type="GO" id="GO:0006313">
    <property type="term" value="P:DNA transposition"/>
    <property type="evidence" value="ECO:0007669"/>
    <property type="project" value="InterPro"/>
</dbReference>
<dbReference type="GO" id="GO:0004803">
    <property type="term" value="F:transposase activity"/>
    <property type="evidence" value="ECO:0007669"/>
    <property type="project" value="InterPro"/>
</dbReference>
<name>A0A0G0K2Q5_9BACT</name>
<dbReference type="InterPro" id="IPR036515">
    <property type="entry name" value="Transposase_17_sf"/>
</dbReference>
<dbReference type="Gene3D" id="3.30.70.1290">
    <property type="entry name" value="Transposase IS200-like"/>
    <property type="match status" value="1"/>
</dbReference>
<gene>
    <name evidence="2" type="ORF">US50_C0031G0006</name>
</gene>
<evidence type="ECO:0000313" key="2">
    <source>
        <dbReference type="EMBL" id="KKQ34926.1"/>
    </source>
</evidence>
<protein>
    <submittedName>
        <fullName evidence="2">Transposase</fullName>
    </submittedName>
</protein>
<dbReference type="AlphaFoldDB" id="A0A0G0K2Q5"/>